<reference evidence="2 3" key="1">
    <citation type="submission" date="2024-01" db="EMBL/GenBank/DDBJ databases">
        <title>The genomes of 5 underutilized Papilionoideae crops provide insights into root nodulation and disease resistanc.</title>
        <authorList>
            <person name="Jiang F."/>
        </authorList>
    </citation>
    <scope>NUCLEOTIDE SEQUENCE [LARGE SCALE GENOMIC DNA]</scope>
    <source>
        <strain evidence="2">LVBAO_FW01</strain>
        <tissue evidence="2">Leaves</tissue>
    </source>
</reference>
<evidence type="ECO:0000256" key="1">
    <source>
        <dbReference type="SAM" id="MobiDB-lite"/>
    </source>
</evidence>
<organism evidence="2 3">
    <name type="scientific">Canavalia gladiata</name>
    <name type="common">Sword bean</name>
    <name type="synonym">Dolichos gladiatus</name>
    <dbReference type="NCBI Taxonomy" id="3824"/>
    <lineage>
        <taxon>Eukaryota</taxon>
        <taxon>Viridiplantae</taxon>
        <taxon>Streptophyta</taxon>
        <taxon>Embryophyta</taxon>
        <taxon>Tracheophyta</taxon>
        <taxon>Spermatophyta</taxon>
        <taxon>Magnoliopsida</taxon>
        <taxon>eudicotyledons</taxon>
        <taxon>Gunneridae</taxon>
        <taxon>Pentapetalae</taxon>
        <taxon>rosids</taxon>
        <taxon>fabids</taxon>
        <taxon>Fabales</taxon>
        <taxon>Fabaceae</taxon>
        <taxon>Papilionoideae</taxon>
        <taxon>50 kb inversion clade</taxon>
        <taxon>NPAAA clade</taxon>
        <taxon>indigoferoid/millettioid clade</taxon>
        <taxon>Phaseoleae</taxon>
        <taxon>Canavalia</taxon>
    </lineage>
</organism>
<feature type="compositionally biased region" description="Polar residues" evidence="1">
    <location>
        <begin position="192"/>
        <end position="201"/>
    </location>
</feature>
<comment type="caution">
    <text evidence="2">The sequence shown here is derived from an EMBL/GenBank/DDBJ whole genome shotgun (WGS) entry which is preliminary data.</text>
</comment>
<evidence type="ECO:0000313" key="2">
    <source>
        <dbReference type="EMBL" id="KAK7345480.1"/>
    </source>
</evidence>
<evidence type="ECO:0000313" key="3">
    <source>
        <dbReference type="Proteomes" id="UP001367508"/>
    </source>
</evidence>
<feature type="region of interest" description="Disordered" evidence="1">
    <location>
        <begin position="169"/>
        <end position="218"/>
    </location>
</feature>
<dbReference type="EMBL" id="JAYMYQ010000003">
    <property type="protein sequence ID" value="KAK7345480.1"/>
    <property type="molecule type" value="Genomic_DNA"/>
</dbReference>
<protein>
    <submittedName>
        <fullName evidence="2">Uncharacterized protein</fullName>
    </submittedName>
</protein>
<feature type="compositionally biased region" description="Polar residues" evidence="1">
    <location>
        <begin position="208"/>
        <end position="218"/>
    </location>
</feature>
<gene>
    <name evidence="2" type="ORF">VNO77_16084</name>
</gene>
<proteinExistence type="predicted"/>
<feature type="compositionally biased region" description="Basic and acidic residues" evidence="1">
    <location>
        <begin position="7"/>
        <end position="21"/>
    </location>
</feature>
<dbReference type="Proteomes" id="UP001367508">
    <property type="component" value="Unassembled WGS sequence"/>
</dbReference>
<name>A0AAN9LZT9_CANGL</name>
<feature type="region of interest" description="Disordered" evidence="1">
    <location>
        <begin position="1"/>
        <end position="21"/>
    </location>
</feature>
<accession>A0AAN9LZT9</accession>
<sequence length="218" mass="24898">MLSKDQNLGEKNRVRDMGNDTKSIRGGSRECLCHGWTLNLNIGKLCNMEQFNQVHHPKTDLDLTRFLLMNWAWPRTIIPYRQTWVYHKLESSFKFLALDPRGQGNEGEKPLGCPGLRLAYSAALKFAEPSLTSEVFPSRINLDVKLIFQVKKLSSPPITTANRVREKIRSRNPELKAQSSSRRFPILEITGDSRSSYLPQSQEEERTSPNSPTPEKNS</sequence>
<keyword evidence="3" id="KW-1185">Reference proteome</keyword>
<dbReference type="AlphaFoldDB" id="A0AAN9LZT9"/>